<feature type="domain" description="FHA" evidence="7">
    <location>
        <begin position="58"/>
        <end position="107"/>
    </location>
</feature>
<dbReference type="Gene3D" id="1.10.8.60">
    <property type="match status" value="1"/>
</dbReference>
<dbReference type="eggNOG" id="COG2204">
    <property type="taxonomic scope" value="Bacteria"/>
</dbReference>
<dbReference type="KEGG" id="hoh:Hoch_1456"/>
<dbReference type="Gene3D" id="3.40.50.300">
    <property type="entry name" value="P-loop containing nucleotide triphosphate hydrolases"/>
    <property type="match status" value="1"/>
</dbReference>
<dbReference type="InterPro" id="IPR002197">
    <property type="entry name" value="HTH_Fis"/>
</dbReference>
<dbReference type="eggNOG" id="COG1716">
    <property type="taxonomic scope" value="Bacteria"/>
</dbReference>
<evidence type="ECO:0000313" key="11">
    <source>
        <dbReference type="Proteomes" id="UP000001880"/>
    </source>
</evidence>
<dbReference type="PROSITE" id="PS00688">
    <property type="entry name" value="SIGMA54_INTERACT_3"/>
    <property type="match status" value="1"/>
</dbReference>
<keyword evidence="5" id="KW-0804">Transcription</keyword>
<dbReference type="InterPro" id="IPR043128">
    <property type="entry name" value="Rev_trsase/Diguanyl_cyclase"/>
</dbReference>
<keyword evidence="2" id="KW-0067">ATP-binding</keyword>
<evidence type="ECO:0000256" key="5">
    <source>
        <dbReference type="ARBA" id="ARBA00023163"/>
    </source>
</evidence>
<dbReference type="InterPro" id="IPR025944">
    <property type="entry name" value="Sigma_54_int_dom_CS"/>
</dbReference>
<dbReference type="AlphaFoldDB" id="D0LUW9"/>
<dbReference type="HOGENOM" id="CLU_000445_0_7_7"/>
<dbReference type="SUPFAM" id="SSF46689">
    <property type="entry name" value="Homeodomain-like"/>
    <property type="match status" value="1"/>
</dbReference>
<keyword evidence="1" id="KW-0547">Nucleotide-binding</keyword>
<dbReference type="GO" id="GO:0006355">
    <property type="term" value="P:regulation of DNA-templated transcription"/>
    <property type="evidence" value="ECO:0007669"/>
    <property type="project" value="InterPro"/>
</dbReference>
<evidence type="ECO:0000259" key="8">
    <source>
        <dbReference type="PROSITE" id="PS50045"/>
    </source>
</evidence>
<dbReference type="RefSeq" id="WP_012826618.1">
    <property type="nucleotide sequence ID" value="NC_013440.1"/>
</dbReference>
<dbReference type="SUPFAM" id="SSF52540">
    <property type="entry name" value="P-loop containing nucleoside triphosphate hydrolases"/>
    <property type="match status" value="1"/>
</dbReference>
<dbReference type="SUPFAM" id="SSF55073">
    <property type="entry name" value="Nucleotide cyclase"/>
    <property type="match status" value="1"/>
</dbReference>
<dbReference type="Gene3D" id="2.60.200.20">
    <property type="match status" value="1"/>
</dbReference>
<feature type="domain" description="GGDEF" evidence="9">
    <location>
        <begin position="162"/>
        <end position="285"/>
    </location>
</feature>
<dbReference type="FunFam" id="3.40.50.300:FF:000006">
    <property type="entry name" value="DNA-binding transcriptional regulator NtrC"/>
    <property type="match status" value="1"/>
</dbReference>
<dbReference type="PANTHER" id="PTHR32071:SF57">
    <property type="entry name" value="C4-DICARBOXYLATE TRANSPORT TRANSCRIPTIONAL REGULATORY PROTEIN DCTD"/>
    <property type="match status" value="1"/>
</dbReference>
<dbReference type="InterPro" id="IPR029787">
    <property type="entry name" value="Nucleotide_cyclase"/>
</dbReference>
<accession>D0LUW9</accession>
<dbReference type="InterPro" id="IPR009057">
    <property type="entry name" value="Homeodomain-like_sf"/>
</dbReference>
<dbReference type="PROSITE" id="PS50006">
    <property type="entry name" value="FHA_DOMAIN"/>
    <property type="match status" value="1"/>
</dbReference>
<dbReference type="SMART" id="SM00382">
    <property type="entry name" value="AAA"/>
    <property type="match status" value="1"/>
</dbReference>
<dbReference type="Pfam" id="PF00158">
    <property type="entry name" value="Sigma54_activat"/>
    <property type="match status" value="1"/>
</dbReference>
<evidence type="ECO:0000256" key="1">
    <source>
        <dbReference type="ARBA" id="ARBA00022741"/>
    </source>
</evidence>
<proteinExistence type="predicted"/>
<feature type="region of interest" description="Disordered" evidence="6">
    <location>
        <begin position="542"/>
        <end position="565"/>
    </location>
</feature>
<dbReference type="InterPro" id="IPR027417">
    <property type="entry name" value="P-loop_NTPase"/>
</dbReference>
<evidence type="ECO:0000256" key="4">
    <source>
        <dbReference type="ARBA" id="ARBA00023125"/>
    </source>
</evidence>
<evidence type="ECO:0000259" key="9">
    <source>
        <dbReference type="PROSITE" id="PS50887"/>
    </source>
</evidence>
<keyword evidence="4" id="KW-0238">DNA-binding</keyword>
<dbReference type="Gene3D" id="1.10.10.60">
    <property type="entry name" value="Homeodomain-like"/>
    <property type="match status" value="1"/>
</dbReference>
<dbReference type="GO" id="GO:0043565">
    <property type="term" value="F:sequence-specific DNA binding"/>
    <property type="evidence" value="ECO:0007669"/>
    <property type="project" value="InterPro"/>
</dbReference>
<gene>
    <name evidence="10" type="ordered locus">Hoch_1456</name>
</gene>
<dbReference type="Pfam" id="PF25601">
    <property type="entry name" value="AAA_lid_14"/>
    <property type="match status" value="1"/>
</dbReference>
<feature type="domain" description="Sigma-54 factor interaction" evidence="8">
    <location>
        <begin position="293"/>
        <end position="522"/>
    </location>
</feature>
<dbReference type="InterPro" id="IPR002078">
    <property type="entry name" value="Sigma_54_int"/>
</dbReference>
<dbReference type="PROSITE" id="PS00676">
    <property type="entry name" value="SIGMA54_INTERACT_2"/>
    <property type="match status" value="1"/>
</dbReference>
<dbReference type="InterPro" id="IPR000160">
    <property type="entry name" value="GGDEF_dom"/>
</dbReference>
<dbReference type="GO" id="GO:0005524">
    <property type="term" value="F:ATP binding"/>
    <property type="evidence" value="ECO:0007669"/>
    <property type="project" value="UniProtKB-KW"/>
</dbReference>
<dbReference type="InterPro" id="IPR058031">
    <property type="entry name" value="AAA_lid_NorR"/>
</dbReference>
<dbReference type="PANTHER" id="PTHR32071">
    <property type="entry name" value="TRANSCRIPTIONAL REGULATORY PROTEIN"/>
    <property type="match status" value="1"/>
</dbReference>
<reference evidence="10 11" key="1">
    <citation type="journal article" date="2010" name="Stand. Genomic Sci.">
        <title>Complete genome sequence of Haliangium ochraceum type strain (SMP-2).</title>
        <authorList>
            <consortium name="US DOE Joint Genome Institute (JGI-PGF)"/>
            <person name="Ivanova N."/>
            <person name="Daum C."/>
            <person name="Lang E."/>
            <person name="Abt B."/>
            <person name="Kopitz M."/>
            <person name="Saunders E."/>
            <person name="Lapidus A."/>
            <person name="Lucas S."/>
            <person name="Glavina Del Rio T."/>
            <person name="Nolan M."/>
            <person name="Tice H."/>
            <person name="Copeland A."/>
            <person name="Cheng J.F."/>
            <person name="Chen F."/>
            <person name="Bruce D."/>
            <person name="Goodwin L."/>
            <person name="Pitluck S."/>
            <person name="Mavromatis K."/>
            <person name="Pati A."/>
            <person name="Mikhailova N."/>
            <person name="Chen A."/>
            <person name="Palaniappan K."/>
            <person name="Land M."/>
            <person name="Hauser L."/>
            <person name="Chang Y.J."/>
            <person name="Jeffries C.D."/>
            <person name="Detter J.C."/>
            <person name="Brettin T."/>
            <person name="Rohde M."/>
            <person name="Goker M."/>
            <person name="Bristow J."/>
            <person name="Markowitz V."/>
            <person name="Eisen J.A."/>
            <person name="Hugenholtz P."/>
            <person name="Kyrpides N.C."/>
            <person name="Klenk H.P."/>
        </authorList>
    </citation>
    <scope>NUCLEOTIDE SEQUENCE [LARGE SCALE GENOMIC DNA]</scope>
    <source>
        <strain evidence="11">DSM 14365 / CIP 107738 / JCM 11303 / AJ 13395 / SMP-2</strain>
    </source>
</reference>
<dbReference type="SMART" id="SM00267">
    <property type="entry name" value="GGDEF"/>
    <property type="match status" value="1"/>
</dbReference>
<dbReference type="InterPro" id="IPR000253">
    <property type="entry name" value="FHA_dom"/>
</dbReference>
<dbReference type="CDD" id="cd00060">
    <property type="entry name" value="FHA"/>
    <property type="match status" value="1"/>
</dbReference>
<dbReference type="SMART" id="SM00240">
    <property type="entry name" value="FHA"/>
    <property type="match status" value="1"/>
</dbReference>
<dbReference type="SUPFAM" id="SSF49879">
    <property type="entry name" value="SMAD/FHA domain"/>
    <property type="match status" value="1"/>
</dbReference>
<dbReference type="InterPro" id="IPR003593">
    <property type="entry name" value="AAA+_ATPase"/>
</dbReference>
<protein>
    <submittedName>
        <fullName evidence="10">Sigma54 specific transcriptional regulator, Fis family</fullName>
    </submittedName>
</protein>
<feature type="compositionally biased region" description="Low complexity" evidence="6">
    <location>
        <begin position="543"/>
        <end position="561"/>
    </location>
</feature>
<dbReference type="PRINTS" id="PR01590">
    <property type="entry name" value="HTHFIS"/>
</dbReference>
<organism evidence="10 11">
    <name type="scientific">Haliangium ochraceum (strain DSM 14365 / JCM 11303 / SMP-2)</name>
    <dbReference type="NCBI Taxonomy" id="502025"/>
    <lineage>
        <taxon>Bacteria</taxon>
        <taxon>Pseudomonadati</taxon>
        <taxon>Myxococcota</taxon>
        <taxon>Polyangia</taxon>
        <taxon>Haliangiales</taxon>
        <taxon>Kofleriaceae</taxon>
        <taxon>Haliangium</taxon>
    </lineage>
</organism>
<evidence type="ECO:0000313" key="10">
    <source>
        <dbReference type="EMBL" id="ACY14009.1"/>
    </source>
</evidence>
<dbReference type="InterPro" id="IPR008984">
    <property type="entry name" value="SMAD_FHA_dom_sf"/>
</dbReference>
<dbReference type="CDD" id="cd00009">
    <property type="entry name" value="AAA"/>
    <property type="match status" value="1"/>
</dbReference>
<dbReference type="InterPro" id="IPR025662">
    <property type="entry name" value="Sigma_54_int_dom_ATP-bd_1"/>
</dbReference>
<evidence type="ECO:0000259" key="7">
    <source>
        <dbReference type="PROSITE" id="PS50006"/>
    </source>
</evidence>
<dbReference type="EMBL" id="CP001804">
    <property type="protein sequence ID" value="ACY14009.1"/>
    <property type="molecule type" value="Genomic_DNA"/>
</dbReference>
<dbReference type="PROSITE" id="PS00675">
    <property type="entry name" value="SIGMA54_INTERACT_1"/>
    <property type="match status" value="1"/>
</dbReference>
<dbReference type="Proteomes" id="UP000001880">
    <property type="component" value="Chromosome"/>
</dbReference>
<dbReference type="Pfam" id="PF02954">
    <property type="entry name" value="HTH_8"/>
    <property type="match status" value="1"/>
</dbReference>
<evidence type="ECO:0000256" key="2">
    <source>
        <dbReference type="ARBA" id="ARBA00022840"/>
    </source>
</evidence>
<dbReference type="Gene3D" id="3.30.70.270">
    <property type="match status" value="1"/>
</dbReference>
<keyword evidence="11" id="KW-1185">Reference proteome</keyword>
<keyword evidence="3" id="KW-0805">Transcription regulation</keyword>
<dbReference type="OrthoDB" id="5481316at2"/>
<dbReference type="Pfam" id="PF00498">
    <property type="entry name" value="FHA"/>
    <property type="match status" value="1"/>
</dbReference>
<evidence type="ECO:0000256" key="3">
    <source>
        <dbReference type="ARBA" id="ARBA00023015"/>
    </source>
</evidence>
<dbReference type="PROSITE" id="PS50887">
    <property type="entry name" value="GGDEF"/>
    <property type="match status" value="1"/>
</dbReference>
<dbReference type="STRING" id="502025.Hoch_1456"/>
<name>D0LUW9_HALO1</name>
<evidence type="ECO:0000256" key="6">
    <source>
        <dbReference type="SAM" id="MobiDB-lite"/>
    </source>
</evidence>
<dbReference type="PROSITE" id="PS50045">
    <property type="entry name" value="SIGMA54_INTERACT_4"/>
    <property type="match status" value="1"/>
</dbReference>
<dbReference type="InterPro" id="IPR025943">
    <property type="entry name" value="Sigma_54_int_dom_ATP-bd_2"/>
</dbReference>
<sequence>MSSSPVDNSRTVAGTTLGDATAAVGRVGAPQHRAFLAVYSDAADSRTRMVALPDGVEVVFGRSRACAVHVDSERVSRHHARLVRRGGELMIEDLGSRNGTRVNGERIAEATALGSGDEIAIGPVTAVVGVTSGLERRHDIAEAAELDARLAAEADRGQRYQRSFALVMMQLQGSDEAIDEALDRLVARVRPMDTLAEYSPSEYAVLVPETDAATGMDAARELLRTAREQHLDSLQARAPVHVRAGLAVFPRHASQAGELLSRAQGALRRALAEDVDEPVVAAGEEPAPSDDELVIRDPQMQRVHALVRKVADTNITVLILGETGVGKEVVAEAVHRSGGRQQRPFVRLNCASIPGNLLESELFGHVKGAFTGADRQHTGYFEAASGGTLFLDEIGEMPAALQAKLLRVLEQRRITRVGDTREIAVDTRVVCATHRDLEDEVRQGRFREDLYFRISVFTVLVPPLRDRVSEIAPLAHWFARRAAREQGGAAPRLSDEALAVLEGHQWPGNVRELRNAVERACVLQEAGVILPEHLPERLRDARAPAGPGALAGANTSAASAADGPPAEVDVREYIATVERDAIVAALEECGGNQTHAARRLGMSRRSLIYKLEKYGLKKKPGQR</sequence>
<dbReference type="Pfam" id="PF00990">
    <property type="entry name" value="GGDEF"/>
    <property type="match status" value="1"/>
</dbReference>